<dbReference type="EMBL" id="FWWV01000005">
    <property type="protein sequence ID" value="SMB81222.1"/>
    <property type="molecule type" value="Genomic_DNA"/>
</dbReference>
<dbReference type="Gene3D" id="2.30.110.10">
    <property type="entry name" value="Electron Transport, Fmn-binding Protein, Chain A"/>
    <property type="match status" value="1"/>
</dbReference>
<organism evidence="3 4">
    <name type="scientific">Pasteurella testudinis DSM 23072</name>
    <dbReference type="NCBI Taxonomy" id="1122938"/>
    <lineage>
        <taxon>Bacteria</taxon>
        <taxon>Pseudomonadati</taxon>
        <taxon>Pseudomonadota</taxon>
        <taxon>Gammaproteobacteria</taxon>
        <taxon>Pasteurellales</taxon>
        <taxon>Pasteurellaceae</taxon>
        <taxon>Pasteurella</taxon>
    </lineage>
</organism>
<dbReference type="SUPFAM" id="SSF50475">
    <property type="entry name" value="FMN-binding split barrel"/>
    <property type="match status" value="1"/>
</dbReference>
<dbReference type="InterPro" id="IPR052019">
    <property type="entry name" value="F420H2_bilvrd_red/Heme_oxyg"/>
</dbReference>
<dbReference type="NCBIfam" id="TIGR04110">
    <property type="entry name" value="heme_HutZ"/>
    <property type="match status" value="1"/>
</dbReference>
<keyword evidence="1" id="KW-0560">Oxidoreductase</keyword>
<dbReference type="Proteomes" id="UP000192408">
    <property type="component" value="Unassembled WGS sequence"/>
</dbReference>
<feature type="domain" description="Pyridoxamine 5'-phosphate oxidase N-terminal" evidence="2">
    <location>
        <begin position="13"/>
        <end position="144"/>
    </location>
</feature>
<dbReference type="PANTHER" id="PTHR35176">
    <property type="entry name" value="HEME OXYGENASE HI_0854-RELATED"/>
    <property type="match status" value="1"/>
</dbReference>
<dbReference type="GO" id="GO:0016627">
    <property type="term" value="F:oxidoreductase activity, acting on the CH-CH group of donors"/>
    <property type="evidence" value="ECO:0007669"/>
    <property type="project" value="TreeGrafter"/>
</dbReference>
<accession>A0A1W1UJJ9</accession>
<dbReference type="PIRSF" id="PIRSF004633">
    <property type="entry name" value="UCP_PLP_oxd"/>
    <property type="match status" value="1"/>
</dbReference>
<protein>
    <recommendedName>
        <fullName evidence="2">Pyridoxamine 5'-phosphate oxidase N-terminal domain-containing protein</fullName>
    </recommendedName>
</protein>
<dbReference type="InterPro" id="IPR011576">
    <property type="entry name" value="Pyridox_Oxase_N"/>
</dbReference>
<dbReference type="AlphaFoldDB" id="A0A1W1UJJ9"/>
<reference evidence="4" key="1">
    <citation type="submission" date="2017-04" db="EMBL/GenBank/DDBJ databases">
        <authorList>
            <person name="Varghese N."/>
            <person name="Submissions S."/>
        </authorList>
    </citation>
    <scope>NUCLEOTIDE SEQUENCE [LARGE SCALE GENOMIC DNA]</scope>
    <source>
        <strain evidence="4">DSM 23072</strain>
    </source>
</reference>
<dbReference type="RefSeq" id="WP_084256098.1">
    <property type="nucleotide sequence ID" value="NZ_FWWV01000005.1"/>
</dbReference>
<name>A0A1W1UJJ9_9PAST</name>
<evidence type="ECO:0000313" key="4">
    <source>
        <dbReference type="Proteomes" id="UP000192408"/>
    </source>
</evidence>
<dbReference type="InterPro" id="IPR012349">
    <property type="entry name" value="Split_barrel_FMN-bd"/>
</dbReference>
<evidence type="ECO:0000259" key="2">
    <source>
        <dbReference type="Pfam" id="PF01243"/>
    </source>
</evidence>
<dbReference type="STRING" id="1122938.SAMN05660772_01801"/>
<gene>
    <name evidence="3" type="ORF">SAMN05660772_01801</name>
</gene>
<dbReference type="GO" id="GO:0005829">
    <property type="term" value="C:cytosol"/>
    <property type="evidence" value="ECO:0007669"/>
    <property type="project" value="TreeGrafter"/>
</dbReference>
<dbReference type="InterPro" id="IPR014419">
    <property type="entry name" value="HutZ"/>
</dbReference>
<evidence type="ECO:0000256" key="1">
    <source>
        <dbReference type="ARBA" id="ARBA00023002"/>
    </source>
</evidence>
<dbReference type="GO" id="GO:0070967">
    <property type="term" value="F:coenzyme F420 binding"/>
    <property type="evidence" value="ECO:0007669"/>
    <property type="project" value="TreeGrafter"/>
</dbReference>
<dbReference type="Pfam" id="PF01243">
    <property type="entry name" value="PNPOx_N"/>
    <property type="match status" value="1"/>
</dbReference>
<proteinExistence type="predicted"/>
<sequence>MDDRQQRLQNRLGPEIQELKQRCRTLMLATVDEEGKPNVSYAPFVSNEKGYYVFISDIARHARNLKRNNQVSLMLIEDEADSRQIFARRRLSFDAKSEIISHDSAEWHHGTAALLERHGKIVENLTEMKDFTLFNLIPQQGLFVKGFGQAFRVGADDLIGAIHLQQGHSIRENTEHQGIIR</sequence>
<dbReference type="PANTHER" id="PTHR35176:SF6">
    <property type="entry name" value="HEME OXYGENASE HI_0854-RELATED"/>
    <property type="match status" value="1"/>
</dbReference>
<keyword evidence="4" id="KW-1185">Reference proteome</keyword>
<evidence type="ECO:0000313" key="3">
    <source>
        <dbReference type="EMBL" id="SMB81222.1"/>
    </source>
</evidence>